<dbReference type="SMART" id="SM00336">
    <property type="entry name" value="BBOX"/>
    <property type="match status" value="4"/>
</dbReference>
<sequence length="1603" mass="180326">MDIKTLLDNLHEEVSCSVCMNTFTDPKTLPCLHVFCLHCLNEILRTSGRHNIITCPECRKEIHVPRSGNLEDLPTNFRINSLLDVLAIKECSVIGVKCGNCEESSSQSFYCFQCCAFWCEANCIIHHNGIKANKEHRVLALKDFKDQDFENVLKRPVFYRSRGHEGKELEFFCKDCRVAICHSCVATTHDGHAKMLLEEAANERKLQAKSAIENQRKTALEKRREIARLDSDCAKIQEHVASVKKSVQQFVDNMMAVIEAQKQETFDDLDNRAAESMHRLRIRRGKIEKQVKITETGIEATEAILQRNISAEIIQSNKIREVTFQGQVESAYPPIGNQSIADFGFVRNQRLFDHAWTDRIGFVKVLPTSPTESSASGKGISKPTIGLEANIMLTTRNAKGEQCYEERDYVTVEIKNQDGYDCATETRVLDNKDGSYKISYFAKDTGKCRVSVKVNGEHIRNSPFATKVKPRQFRPVLSFGKYGSVMEDFRCPWGVAVNERDEILVADNDNNRVQVFSSDGTYLRSFGSKGDKEGEFHSPIGVAIGNENGIIFIADSANHRIQLFSGRGEFLSKFGGEGNLDHQLSYPYGLSIGSDGNCIVADSGNKKIKLFSRNGQFLRSIGSEGSFSTPIHCILYKEYLIASDFAEQCIKVFDKAGHFLYKFGKCGTGDGEFNGPYHLSINKAEHLMVCDANNHRIQVFEVNGKFLGKFGSEGKKIGQFTGPSSLAVLSDGRIVVTDFHNHRVQIFDGQYYTGHILSGKSYKAERLVTLSSLFYDMNGDLVTCTVTGQKHVFRCFSKYSNNILAQRSQQYVKTCPITLPHWSDFMSDFKILFRLSGFAFNFSLCRNFSLSPNLAMDIKTLLDNLHQEVSCSVCMNTFTDPKTLPCLHVFCLHCLSGILRTSDRHDIIACPECRKEIHVPRSGNLEDLPTNFRINSLLDVLAIKECNATEVRCGNCEESSSQSFYCFQCCAFWCEANCISFHNGIKANKEHRALALKDFKDQDYENVLKRPVFCRSRGHEGKELEFFCKDCCVAICHSCVATTHDGHAKMLLKEAADDRKLLAKSAIKKQKKTALKKRREIARLNSDCAKIQEHVASVKKSVQQFVDSMMAVIEAQKQETFDDLDNRAAESIHRLKIQRSEIEKQVKITETGIEATEAILQRNISAEIIQSNKIREVTFQGQVESAYHRIGNQSIADFGFVRNQRLFDHVWNDRIGFVKDLPTSPTKSSASGKGISKPTVGLEANIMLTTRNAKGEQCYEERDYVTVEIKNQEGHDCATETRVLDNKDGSYKIGYFAKETGKYGVCVKVNGEHIRNSPFAAEVKPRQYRPVLSFGKHGAAKEDFTHPWGVAVNKRDEIVITDSCNNRVQVFSSDGTYLRSFGSKGDKEGEFHWPIGVAIGNENGIIFIADSANHRIQLFSGQGEFLRKFGVEGNLDHQLSYPYGLSFGSDGNYIVADRGNKKIKLFSRNGQFLRSIGSEGSFSRPTDCIQYKEYLIASDIAEHCIKVFDKAGHFLYKFGKYGTGDGEFNEPYHLSINKAEHLMVCDTNNHRIQVFEVNGKFVGKFGSVGKKIGQFNAPCSLAVLSDGRIVVTDFHNHRVQIFE</sequence>
<dbReference type="SMART" id="SM00557">
    <property type="entry name" value="IG_FLMN"/>
    <property type="match status" value="2"/>
</dbReference>
<dbReference type="Gene3D" id="2.60.40.10">
    <property type="entry name" value="Immunoglobulins"/>
    <property type="match status" value="2"/>
</dbReference>
<feature type="domain" description="RING-type" evidence="10">
    <location>
        <begin position="16"/>
        <end position="59"/>
    </location>
</feature>
<dbReference type="SUPFAM" id="SSF57845">
    <property type="entry name" value="B-box zinc-binding domain"/>
    <property type="match status" value="2"/>
</dbReference>
<dbReference type="InterPro" id="IPR017907">
    <property type="entry name" value="Znf_RING_CS"/>
</dbReference>
<feature type="repeat" description="NHL" evidence="9">
    <location>
        <begin position="1378"/>
        <end position="1422"/>
    </location>
</feature>
<dbReference type="SMART" id="SM00184">
    <property type="entry name" value="RING"/>
    <property type="match status" value="2"/>
</dbReference>
<dbReference type="PANTHER" id="PTHR24104:SF25">
    <property type="entry name" value="PROTEIN LIN-41"/>
    <property type="match status" value="1"/>
</dbReference>
<evidence type="ECO:0000259" key="11">
    <source>
        <dbReference type="PROSITE" id="PS50119"/>
    </source>
</evidence>
<dbReference type="InterPro" id="IPR001841">
    <property type="entry name" value="Znf_RING"/>
</dbReference>
<dbReference type="GO" id="GO:0008270">
    <property type="term" value="F:zinc ion binding"/>
    <property type="evidence" value="ECO:0007669"/>
    <property type="project" value="UniProtKB-KW"/>
</dbReference>
<feature type="repeat" description="NHL" evidence="9">
    <location>
        <begin position="1515"/>
        <end position="1558"/>
    </location>
</feature>
<gene>
    <name evidence="12" type="ORF">PMEA_00035462</name>
</gene>
<keyword evidence="3" id="KW-0479">Metal-binding</keyword>
<accession>A0AAU9XYE2</accession>
<dbReference type="Gene3D" id="3.30.40.10">
    <property type="entry name" value="Zinc/RING finger domain, C3HC4 (zinc finger)"/>
    <property type="match status" value="2"/>
</dbReference>
<dbReference type="SUPFAM" id="SSF57850">
    <property type="entry name" value="RING/U-box"/>
    <property type="match status" value="2"/>
</dbReference>
<evidence type="ECO:0000256" key="3">
    <source>
        <dbReference type="ARBA" id="ARBA00022723"/>
    </source>
</evidence>
<dbReference type="PROSITE" id="PS50194">
    <property type="entry name" value="FILAMIN_REPEAT"/>
    <property type="match status" value="2"/>
</dbReference>
<feature type="repeat" description="NHL" evidence="9">
    <location>
        <begin position="1331"/>
        <end position="1374"/>
    </location>
</feature>
<name>A0AAU9XYE2_9CNID</name>
<evidence type="ECO:0000256" key="7">
    <source>
        <dbReference type="PROSITE-ProRule" id="PRU00024"/>
    </source>
</evidence>
<evidence type="ECO:0000256" key="2">
    <source>
        <dbReference type="ARBA" id="ARBA00022553"/>
    </source>
</evidence>
<dbReference type="SUPFAM" id="SSF81296">
    <property type="entry name" value="E set domains"/>
    <property type="match status" value="2"/>
</dbReference>
<feature type="repeat" description="Filamin" evidence="8">
    <location>
        <begin position="365"/>
        <end position="468"/>
    </location>
</feature>
<dbReference type="SUPFAM" id="SSF101898">
    <property type="entry name" value="NHL repeat"/>
    <property type="match status" value="2"/>
</dbReference>
<evidence type="ECO:0000256" key="8">
    <source>
        <dbReference type="PROSITE-ProRule" id="PRU00087"/>
    </source>
</evidence>
<feature type="repeat" description="NHL" evidence="9">
    <location>
        <begin position="707"/>
        <end position="750"/>
    </location>
</feature>
<dbReference type="InterPro" id="IPR013083">
    <property type="entry name" value="Znf_RING/FYVE/PHD"/>
</dbReference>
<feature type="repeat" description="NHL" evidence="9">
    <location>
        <begin position="523"/>
        <end position="567"/>
    </location>
</feature>
<dbReference type="EMBL" id="CALNXJ010000090">
    <property type="protein sequence ID" value="CAH3163152.1"/>
    <property type="molecule type" value="Genomic_DNA"/>
</dbReference>
<dbReference type="InterPro" id="IPR011042">
    <property type="entry name" value="6-blade_b-propeller_TolB-like"/>
</dbReference>
<evidence type="ECO:0000313" key="13">
    <source>
        <dbReference type="Proteomes" id="UP001159428"/>
    </source>
</evidence>
<comment type="caution">
    <text evidence="12">The sequence shown here is derived from an EMBL/GenBank/DDBJ whole genome shotgun (WGS) entry which is preliminary data.</text>
</comment>
<comment type="similarity">
    <text evidence="1">Belongs to the TRIM/RBCC family.</text>
</comment>
<keyword evidence="13" id="KW-1185">Reference proteome</keyword>
<evidence type="ECO:0000259" key="10">
    <source>
        <dbReference type="PROSITE" id="PS50089"/>
    </source>
</evidence>
<keyword evidence="2" id="KW-0597">Phosphoprotein</keyword>
<dbReference type="InterPro" id="IPR013783">
    <property type="entry name" value="Ig-like_fold"/>
</dbReference>
<dbReference type="PROSITE" id="PS00518">
    <property type="entry name" value="ZF_RING_1"/>
    <property type="match status" value="2"/>
</dbReference>
<dbReference type="Gene3D" id="2.120.10.30">
    <property type="entry name" value="TolB, C-terminal domain"/>
    <property type="match status" value="4"/>
</dbReference>
<dbReference type="InterPro" id="IPR000315">
    <property type="entry name" value="Znf_B-box"/>
</dbReference>
<keyword evidence="4" id="KW-0677">Repeat</keyword>
<feature type="domain" description="RING-type" evidence="10">
    <location>
        <begin position="871"/>
        <end position="914"/>
    </location>
</feature>
<feature type="repeat" description="Filamin" evidence="8">
    <location>
        <begin position="1220"/>
        <end position="1323"/>
    </location>
</feature>
<feature type="repeat" description="NHL" evidence="9">
    <location>
        <begin position="660"/>
        <end position="703"/>
    </location>
</feature>
<evidence type="ECO:0000256" key="9">
    <source>
        <dbReference type="PROSITE-ProRule" id="PRU00504"/>
    </source>
</evidence>
<dbReference type="InterPro" id="IPR050952">
    <property type="entry name" value="TRIM-NHL_E3_ligases"/>
</dbReference>
<dbReference type="InterPro" id="IPR014756">
    <property type="entry name" value="Ig_E-set"/>
</dbReference>
<evidence type="ECO:0000256" key="5">
    <source>
        <dbReference type="ARBA" id="ARBA00022771"/>
    </source>
</evidence>
<dbReference type="PANTHER" id="PTHR24104">
    <property type="entry name" value="E3 UBIQUITIN-PROTEIN LIGASE NHLRC1-RELATED"/>
    <property type="match status" value="1"/>
</dbReference>
<feature type="domain" description="B box-type" evidence="11">
    <location>
        <begin position="164"/>
        <end position="197"/>
    </location>
</feature>
<dbReference type="InterPro" id="IPR017868">
    <property type="entry name" value="Filamin/ABP280_repeat-like"/>
</dbReference>
<dbReference type="Pfam" id="PF17170">
    <property type="entry name" value="DUF5128"/>
    <property type="match status" value="2"/>
</dbReference>
<evidence type="ECO:0000256" key="4">
    <source>
        <dbReference type="ARBA" id="ARBA00022737"/>
    </source>
</evidence>
<dbReference type="CDD" id="cd19757">
    <property type="entry name" value="Bbox1"/>
    <property type="match status" value="1"/>
</dbReference>
<dbReference type="InterPro" id="IPR001298">
    <property type="entry name" value="Filamin/ABP280_rpt"/>
</dbReference>
<evidence type="ECO:0008006" key="14">
    <source>
        <dbReference type="Google" id="ProtNLM"/>
    </source>
</evidence>
<keyword evidence="5 7" id="KW-0863">Zinc-finger</keyword>
<keyword evidence="6" id="KW-0862">Zinc</keyword>
<dbReference type="GO" id="GO:0061630">
    <property type="term" value="F:ubiquitin protein ligase activity"/>
    <property type="evidence" value="ECO:0007669"/>
    <property type="project" value="TreeGrafter"/>
</dbReference>
<evidence type="ECO:0000256" key="1">
    <source>
        <dbReference type="ARBA" id="ARBA00008518"/>
    </source>
</evidence>
<dbReference type="Pfam" id="PF00630">
    <property type="entry name" value="Filamin"/>
    <property type="match status" value="2"/>
</dbReference>
<dbReference type="GO" id="GO:0000209">
    <property type="term" value="P:protein polyubiquitination"/>
    <property type="evidence" value="ECO:0007669"/>
    <property type="project" value="TreeGrafter"/>
</dbReference>
<dbReference type="Pfam" id="PF00643">
    <property type="entry name" value="zf-B_box"/>
    <property type="match status" value="2"/>
</dbReference>
<dbReference type="Pfam" id="PF01436">
    <property type="entry name" value="NHL"/>
    <property type="match status" value="6"/>
</dbReference>
<evidence type="ECO:0000256" key="6">
    <source>
        <dbReference type="ARBA" id="ARBA00022833"/>
    </source>
</evidence>
<dbReference type="InterPro" id="IPR001258">
    <property type="entry name" value="NHL_repeat"/>
</dbReference>
<evidence type="ECO:0000313" key="12">
    <source>
        <dbReference type="EMBL" id="CAH3163152.1"/>
    </source>
</evidence>
<feature type="repeat" description="NHL" evidence="9">
    <location>
        <begin position="571"/>
        <end position="614"/>
    </location>
</feature>
<organism evidence="12 13">
    <name type="scientific">Pocillopora meandrina</name>
    <dbReference type="NCBI Taxonomy" id="46732"/>
    <lineage>
        <taxon>Eukaryota</taxon>
        <taxon>Metazoa</taxon>
        <taxon>Cnidaria</taxon>
        <taxon>Anthozoa</taxon>
        <taxon>Hexacorallia</taxon>
        <taxon>Scleractinia</taxon>
        <taxon>Astrocoeniina</taxon>
        <taxon>Pocilloporidae</taxon>
        <taxon>Pocillopora</taxon>
    </lineage>
</organism>
<dbReference type="PROSITE" id="PS51125">
    <property type="entry name" value="NHL"/>
    <property type="match status" value="10"/>
</dbReference>
<feature type="repeat" description="NHL" evidence="9">
    <location>
        <begin position="1426"/>
        <end position="1469"/>
    </location>
</feature>
<dbReference type="Pfam" id="PF13445">
    <property type="entry name" value="zf-RING_UBOX"/>
    <property type="match status" value="2"/>
</dbReference>
<dbReference type="PROSITE" id="PS50089">
    <property type="entry name" value="ZF_RING_2"/>
    <property type="match status" value="2"/>
</dbReference>
<reference evidence="12 13" key="1">
    <citation type="submission" date="2022-05" db="EMBL/GenBank/DDBJ databases">
        <authorList>
            <consortium name="Genoscope - CEA"/>
            <person name="William W."/>
        </authorList>
    </citation>
    <scope>NUCLEOTIDE SEQUENCE [LARGE SCALE GENOMIC DNA]</scope>
</reference>
<proteinExistence type="inferred from homology"/>
<dbReference type="PROSITE" id="PS50119">
    <property type="entry name" value="ZF_BBOX"/>
    <property type="match status" value="2"/>
</dbReference>
<feature type="repeat" description="NHL" evidence="9">
    <location>
        <begin position="476"/>
        <end position="519"/>
    </location>
</feature>
<dbReference type="GO" id="GO:0043161">
    <property type="term" value="P:proteasome-mediated ubiquitin-dependent protein catabolic process"/>
    <property type="evidence" value="ECO:0007669"/>
    <property type="project" value="TreeGrafter"/>
</dbReference>
<dbReference type="Proteomes" id="UP001159428">
    <property type="component" value="Unassembled WGS sequence"/>
</dbReference>
<protein>
    <recommendedName>
        <fullName evidence="14">E3 ubiquitin-protein ligase TRIM71</fullName>
    </recommendedName>
</protein>
<dbReference type="InterPro" id="IPR027370">
    <property type="entry name" value="Znf-RING_euk"/>
</dbReference>
<dbReference type="Gene3D" id="3.30.160.60">
    <property type="entry name" value="Classic Zinc Finger"/>
    <property type="match status" value="2"/>
</dbReference>
<feature type="repeat" description="NHL" evidence="9">
    <location>
        <begin position="1562"/>
        <end position="1603"/>
    </location>
</feature>
<feature type="domain" description="B box-type" evidence="11">
    <location>
        <begin position="1009"/>
        <end position="1052"/>
    </location>
</feature>